<dbReference type="SUPFAM" id="SSF54106">
    <property type="entry name" value="LysM domain"/>
    <property type="match status" value="3"/>
</dbReference>
<dbReference type="GO" id="GO:0009253">
    <property type="term" value="P:peptidoglycan catabolic process"/>
    <property type="evidence" value="ECO:0007669"/>
    <property type="project" value="InterPro"/>
</dbReference>
<feature type="signal peptide" evidence="4">
    <location>
        <begin position="1"/>
        <end position="24"/>
    </location>
</feature>
<evidence type="ECO:0000313" key="7">
    <source>
        <dbReference type="Proteomes" id="UP000050898"/>
    </source>
</evidence>
<feature type="domain" description="LysM" evidence="5">
    <location>
        <begin position="394"/>
        <end position="438"/>
    </location>
</feature>
<dbReference type="PANTHER" id="PTHR33734">
    <property type="entry name" value="LYSM DOMAIN-CONTAINING GPI-ANCHORED PROTEIN 2"/>
    <property type="match status" value="1"/>
</dbReference>
<dbReference type="InterPro" id="IPR018077">
    <property type="entry name" value="Glyco_hydro_fam25_subgr"/>
</dbReference>
<evidence type="ECO:0000256" key="1">
    <source>
        <dbReference type="ARBA" id="ARBA00010646"/>
    </source>
</evidence>
<dbReference type="CDD" id="cd00118">
    <property type="entry name" value="LysM"/>
    <property type="match status" value="3"/>
</dbReference>
<evidence type="ECO:0000259" key="5">
    <source>
        <dbReference type="PROSITE" id="PS51782"/>
    </source>
</evidence>
<comment type="caution">
    <text evidence="6">The sequence shown here is derived from an EMBL/GenBank/DDBJ whole genome shotgun (WGS) entry which is preliminary data.</text>
</comment>
<organism evidence="6 7">
    <name type="scientific">Liquorilactobacillus mali KCTC 3596 = DSM 20444</name>
    <dbReference type="NCBI Taxonomy" id="1046596"/>
    <lineage>
        <taxon>Bacteria</taxon>
        <taxon>Bacillati</taxon>
        <taxon>Bacillota</taxon>
        <taxon>Bacilli</taxon>
        <taxon>Lactobacillales</taxon>
        <taxon>Lactobacillaceae</taxon>
        <taxon>Liquorilactobacillus</taxon>
    </lineage>
</organism>
<dbReference type="SMART" id="SM00257">
    <property type="entry name" value="LysM"/>
    <property type="match status" value="3"/>
</dbReference>
<keyword evidence="2" id="KW-0378">Hydrolase</keyword>
<dbReference type="Pfam" id="PF01183">
    <property type="entry name" value="Glyco_hydro_25"/>
    <property type="match status" value="1"/>
</dbReference>
<keyword evidence="4" id="KW-0732">Signal</keyword>
<feature type="chain" id="PRO_5009962657" evidence="4">
    <location>
        <begin position="25"/>
        <end position="439"/>
    </location>
</feature>
<keyword evidence="7" id="KW-1185">Reference proteome</keyword>
<name>J1F0V7_9LACO</name>
<dbReference type="Gene3D" id="3.10.350.10">
    <property type="entry name" value="LysM domain"/>
    <property type="match status" value="3"/>
</dbReference>
<sequence length="439" mass="47738">MKKKITLMLVSFLTIMIFVISASANTLGMDVSNWQDSTVQYFQTMKSRGMSFTLVKLGGSGGGEGTHYKNPKASAQLANASLAGMDIGSYFWGQFGADQNSAKDMANLAISDAQRVGLKTGSVIALDYEAGATGNKEANTQAIITFMETVQKANYKAVLYSGASYLKTYINVSEVGSTFGARVWIASYKTMSYQTAPDFRYFPSLDYVAMWQFGSNVYGVDGNVDLTGIMNSGDVKDNTPVTPTAPKAVVKEETVDNSNKYYVVVSGDSWWKIANKLGLDMNQLAQLNGMTVNTVIHPNQKLLIKGTLKNNVTTSAKKAVQAQAQTQTVSYNYYTVKSGDSWWGIANKLGMNMNTLAQLNGKTINSMLYPNQKLKVSATKSVTTTTTATVSSKVYYKVKSGDTVGSIAKRYGVSVSQIQRLTGLKNVNYIYVGQTLRVK</sequence>
<accession>J1F0V7</accession>
<proteinExistence type="inferred from homology"/>
<dbReference type="GO" id="GO:0003796">
    <property type="term" value="F:lysozyme activity"/>
    <property type="evidence" value="ECO:0007669"/>
    <property type="project" value="InterPro"/>
</dbReference>
<dbReference type="InterPro" id="IPR017853">
    <property type="entry name" value="GH"/>
</dbReference>
<dbReference type="Pfam" id="PF01476">
    <property type="entry name" value="LysM"/>
    <property type="match status" value="3"/>
</dbReference>
<dbReference type="SMART" id="SM00641">
    <property type="entry name" value="Glyco_25"/>
    <property type="match status" value="1"/>
</dbReference>
<feature type="domain" description="LysM" evidence="5">
    <location>
        <begin position="332"/>
        <end position="376"/>
    </location>
</feature>
<dbReference type="InterPro" id="IPR002053">
    <property type="entry name" value="Glyco_hydro_25"/>
</dbReference>
<comment type="similarity">
    <text evidence="1">Belongs to the glycosyl hydrolase 25 family.</text>
</comment>
<dbReference type="PANTHER" id="PTHR33734:SF22">
    <property type="entry name" value="MEMBRANE-BOUND LYTIC MUREIN TRANSGLYCOSYLASE D"/>
    <property type="match status" value="1"/>
</dbReference>
<dbReference type="EMBL" id="AYYH01000006">
    <property type="protein sequence ID" value="KRN10848.1"/>
    <property type="molecule type" value="Genomic_DNA"/>
</dbReference>
<dbReference type="GO" id="GO:0008932">
    <property type="term" value="F:lytic endotransglycosylase activity"/>
    <property type="evidence" value="ECO:0007669"/>
    <property type="project" value="TreeGrafter"/>
</dbReference>
<dbReference type="RefSeq" id="WP_003691024.1">
    <property type="nucleotide sequence ID" value="NZ_AKKT01000168.1"/>
</dbReference>
<dbReference type="AlphaFoldDB" id="J1F0V7"/>
<feature type="domain" description="LysM" evidence="5">
    <location>
        <begin position="260"/>
        <end position="304"/>
    </location>
</feature>
<dbReference type="Gene3D" id="3.20.20.80">
    <property type="entry name" value="Glycosidases"/>
    <property type="match status" value="1"/>
</dbReference>
<evidence type="ECO:0000256" key="2">
    <source>
        <dbReference type="ARBA" id="ARBA00022801"/>
    </source>
</evidence>
<dbReference type="OrthoDB" id="2327954at2"/>
<dbReference type="PATRIC" id="fig|1046596.6.peg.2194"/>
<dbReference type="GO" id="GO:0016998">
    <property type="term" value="P:cell wall macromolecule catabolic process"/>
    <property type="evidence" value="ECO:0007669"/>
    <property type="project" value="InterPro"/>
</dbReference>
<dbReference type="Proteomes" id="UP000050898">
    <property type="component" value="Unassembled WGS sequence"/>
</dbReference>
<dbReference type="InterPro" id="IPR036779">
    <property type="entry name" value="LysM_dom_sf"/>
</dbReference>
<gene>
    <name evidence="6" type="ORF">FD00_GL002091</name>
</gene>
<dbReference type="SUPFAM" id="SSF51445">
    <property type="entry name" value="(Trans)glycosidases"/>
    <property type="match status" value="1"/>
</dbReference>
<reference evidence="6 7" key="1">
    <citation type="journal article" date="2015" name="Genome Announc.">
        <title>Expanding the biotechnology potential of lactobacilli through comparative genomics of 213 strains and associated genera.</title>
        <authorList>
            <person name="Sun Z."/>
            <person name="Harris H.M."/>
            <person name="McCann A."/>
            <person name="Guo C."/>
            <person name="Argimon S."/>
            <person name="Zhang W."/>
            <person name="Yang X."/>
            <person name="Jeffery I.B."/>
            <person name="Cooney J.C."/>
            <person name="Kagawa T.F."/>
            <person name="Liu W."/>
            <person name="Song Y."/>
            <person name="Salvetti E."/>
            <person name="Wrobel A."/>
            <person name="Rasinkangas P."/>
            <person name="Parkhill J."/>
            <person name="Rea M.C."/>
            <person name="O'Sullivan O."/>
            <person name="Ritari J."/>
            <person name="Douillard F.P."/>
            <person name="Paul Ross R."/>
            <person name="Yang R."/>
            <person name="Briner A.E."/>
            <person name="Felis G.E."/>
            <person name="de Vos W.M."/>
            <person name="Barrangou R."/>
            <person name="Klaenhammer T.R."/>
            <person name="Caufield P.W."/>
            <person name="Cui Y."/>
            <person name="Zhang H."/>
            <person name="O'Toole P.W."/>
        </authorList>
    </citation>
    <scope>NUCLEOTIDE SEQUENCE [LARGE SCALE GENOMIC DNA]</scope>
    <source>
        <strain evidence="6 7">DSM 20444</strain>
    </source>
</reference>
<evidence type="ECO:0000256" key="4">
    <source>
        <dbReference type="SAM" id="SignalP"/>
    </source>
</evidence>
<evidence type="ECO:0000256" key="3">
    <source>
        <dbReference type="ARBA" id="ARBA00023295"/>
    </source>
</evidence>
<dbReference type="PROSITE" id="PS51782">
    <property type="entry name" value="LYSM"/>
    <property type="match status" value="3"/>
</dbReference>
<protein>
    <submittedName>
        <fullName evidence="6">Lysin</fullName>
    </submittedName>
</protein>
<keyword evidence="3" id="KW-0326">Glycosidase</keyword>
<dbReference type="InterPro" id="IPR018392">
    <property type="entry name" value="LysM"/>
</dbReference>
<evidence type="ECO:0000313" key="6">
    <source>
        <dbReference type="EMBL" id="KRN10848.1"/>
    </source>
</evidence>
<dbReference type="PROSITE" id="PS51904">
    <property type="entry name" value="GLYCOSYL_HYDROL_F25_2"/>
    <property type="match status" value="1"/>
</dbReference>